<dbReference type="Gene3D" id="3.10.180.10">
    <property type="entry name" value="2,3-Dihydroxybiphenyl 1,2-Dioxygenase, domain 1"/>
    <property type="match status" value="1"/>
</dbReference>
<evidence type="ECO:0000259" key="1">
    <source>
        <dbReference type="PROSITE" id="PS51819"/>
    </source>
</evidence>
<protein>
    <recommendedName>
        <fullName evidence="1">VOC domain-containing protein</fullName>
    </recommendedName>
</protein>
<dbReference type="Proteomes" id="UP000198243">
    <property type="component" value="Chromosome I"/>
</dbReference>
<organism evidence="2 3">
    <name type="scientific">Micromonospora coriariae</name>
    <dbReference type="NCBI Taxonomy" id="285665"/>
    <lineage>
        <taxon>Bacteria</taxon>
        <taxon>Bacillati</taxon>
        <taxon>Actinomycetota</taxon>
        <taxon>Actinomycetes</taxon>
        <taxon>Micromonosporales</taxon>
        <taxon>Micromonosporaceae</taxon>
        <taxon>Micromonospora</taxon>
    </lineage>
</organism>
<dbReference type="InterPro" id="IPR004360">
    <property type="entry name" value="Glyas_Fos-R_dOase_dom"/>
</dbReference>
<proteinExistence type="predicted"/>
<keyword evidence="3" id="KW-1185">Reference proteome</keyword>
<dbReference type="Pfam" id="PF00903">
    <property type="entry name" value="Glyoxalase"/>
    <property type="match status" value="1"/>
</dbReference>
<dbReference type="RefSeq" id="WP_089018027.1">
    <property type="nucleotide sequence ID" value="NZ_LT607412.1"/>
</dbReference>
<dbReference type="PANTHER" id="PTHR36503">
    <property type="entry name" value="BLR2520 PROTEIN"/>
    <property type="match status" value="1"/>
</dbReference>
<dbReference type="InterPro" id="IPR029068">
    <property type="entry name" value="Glyas_Bleomycin-R_OHBP_Dase"/>
</dbReference>
<name>A0A1C4VGY8_9ACTN</name>
<dbReference type="InterPro" id="IPR037523">
    <property type="entry name" value="VOC_core"/>
</dbReference>
<dbReference type="OrthoDB" id="4265398at2"/>
<feature type="domain" description="VOC" evidence="1">
    <location>
        <begin position="2"/>
        <end position="132"/>
    </location>
</feature>
<evidence type="ECO:0000313" key="2">
    <source>
        <dbReference type="EMBL" id="SCE83242.1"/>
    </source>
</evidence>
<sequence length="135" mass="14418">MTFAPVTISLPIADRPTSHRFYRDGLGLETVGELADDGIPEPLQFVVNDGLRLMLIPTGGFGWVIGRHEVATRGQSECVLSLDVASPADADAIIERARAAGAEVVTEPEAQPWGYAGTFADPDGHLWMVHAEPAP</sequence>
<gene>
    <name evidence="2" type="ORF">GA0070607_2113</name>
</gene>
<dbReference type="PROSITE" id="PS51819">
    <property type="entry name" value="VOC"/>
    <property type="match status" value="1"/>
</dbReference>
<dbReference type="SUPFAM" id="SSF54593">
    <property type="entry name" value="Glyoxalase/Bleomycin resistance protein/Dihydroxybiphenyl dioxygenase"/>
    <property type="match status" value="1"/>
</dbReference>
<dbReference type="EMBL" id="LT607412">
    <property type="protein sequence ID" value="SCE83242.1"/>
    <property type="molecule type" value="Genomic_DNA"/>
</dbReference>
<dbReference type="PANTHER" id="PTHR36503:SF1">
    <property type="entry name" value="BLR2520 PROTEIN"/>
    <property type="match status" value="1"/>
</dbReference>
<accession>A0A1C4VGY8</accession>
<evidence type="ECO:0000313" key="3">
    <source>
        <dbReference type="Proteomes" id="UP000198243"/>
    </source>
</evidence>
<dbReference type="AlphaFoldDB" id="A0A1C4VGY8"/>
<reference evidence="3" key="1">
    <citation type="submission" date="2016-06" db="EMBL/GenBank/DDBJ databases">
        <authorList>
            <person name="Varghese N."/>
            <person name="Submissions Spin"/>
        </authorList>
    </citation>
    <scope>NUCLEOTIDE SEQUENCE [LARGE SCALE GENOMIC DNA]</scope>
    <source>
        <strain evidence="3">DSM 44875</strain>
    </source>
</reference>